<keyword evidence="1" id="KW-0472">Membrane</keyword>
<evidence type="ECO:0000313" key="2">
    <source>
        <dbReference type="EMBL" id="QJA79092.1"/>
    </source>
</evidence>
<feature type="transmembrane region" description="Helical" evidence="1">
    <location>
        <begin position="7"/>
        <end position="29"/>
    </location>
</feature>
<organism evidence="3">
    <name type="scientific">viral metagenome</name>
    <dbReference type="NCBI Taxonomy" id="1070528"/>
    <lineage>
        <taxon>unclassified sequences</taxon>
        <taxon>metagenomes</taxon>
        <taxon>organismal metagenomes</taxon>
    </lineage>
</organism>
<dbReference type="EMBL" id="MT142711">
    <property type="protein sequence ID" value="QJA87502.1"/>
    <property type="molecule type" value="Genomic_DNA"/>
</dbReference>
<evidence type="ECO:0000313" key="3">
    <source>
        <dbReference type="EMBL" id="QJA87502.1"/>
    </source>
</evidence>
<gene>
    <name evidence="2" type="ORF">MM415A00945_0017</name>
    <name evidence="3" type="ORF">MM415B02980_0003</name>
</gene>
<proteinExistence type="predicted"/>
<reference evidence="3" key="1">
    <citation type="submission" date="2020-03" db="EMBL/GenBank/DDBJ databases">
        <title>The deep terrestrial virosphere.</title>
        <authorList>
            <person name="Holmfeldt K."/>
            <person name="Nilsson E."/>
            <person name="Simone D."/>
            <person name="Lopez-Fernandez M."/>
            <person name="Wu X."/>
            <person name="de Brujin I."/>
            <person name="Lundin D."/>
            <person name="Andersson A."/>
            <person name="Bertilsson S."/>
            <person name="Dopson M."/>
        </authorList>
    </citation>
    <scope>NUCLEOTIDE SEQUENCE</scope>
    <source>
        <strain evidence="2">MM415A00945</strain>
        <strain evidence="3">MM415B02980</strain>
    </source>
</reference>
<name>A0A6M3L137_9ZZZZ</name>
<dbReference type="EMBL" id="MT142366">
    <property type="protein sequence ID" value="QJA79092.1"/>
    <property type="molecule type" value="Genomic_DNA"/>
</dbReference>
<evidence type="ECO:0000256" key="1">
    <source>
        <dbReference type="SAM" id="Phobius"/>
    </source>
</evidence>
<keyword evidence="1" id="KW-1133">Transmembrane helix</keyword>
<dbReference type="AlphaFoldDB" id="A0A6M3L137"/>
<keyword evidence="1" id="KW-0812">Transmembrane</keyword>
<sequence length="102" mass="11482">MLVDNELIGWLVFVLLLELVSLLGIRLILEVVSLIKTRPTNIIGKLADIQLDTSGISTGQFSPEEFGISKKETTIEERIWAREQGAETEEQIDKLLEKTKDT</sequence>
<accession>A0A6M3L137</accession>
<protein>
    <submittedName>
        <fullName evidence="3">Uncharacterized protein</fullName>
    </submittedName>
</protein>